<name>A0AAV1SEP7_9ROSI</name>
<dbReference type="AlphaFoldDB" id="A0AAV1SEP7"/>
<reference evidence="1 2" key="1">
    <citation type="submission" date="2024-01" db="EMBL/GenBank/DDBJ databases">
        <authorList>
            <person name="Waweru B."/>
        </authorList>
    </citation>
    <scope>NUCLEOTIDE SEQUENCE [LARGE SCALE GENOMIC DNA]</scope>
</reference>
<dbReference type="InterPro" id="IPR050481">
    <property type="entry name" value="UDP-glycosyltransf_plant"/>
</dbReference>
<dbReference type="PANTHER" id="PTHR48049:SF98">
    <property type="entry name" value="GLYCOSYLTRANSFERASE"/>
    <property type="match status" value="1"/>
</dbReference>
<dbReference type="GO" id="GO:0035251">
    <property type="term" value="F:UDP-glucosyltransferase activity"/>
    <property type="evidence" value="ECO:0007669"/>
    <property type="project" value="InterPro"/>
</dbReference>
<evidence type="ECO:0000313" key="2">
    <source>
        <dbReference type="Proteomes" id="UP001314170"/>
    </source>
</evidence>
<dbReference type="PANTHER" id="PTHR48049">
    <property type="entry name" value="GLYCOSYLTRANSFERASE"/>
    <property type="match status" value="1"/>
</dbReference>
<proteinExistence type="predicted"/>
<comment type="caution">
    <text evidence="1">The sequence shown here is derived from an EMBL/GenBank/DDBJ whole genome shotgun (WGS) entry which is preliminary data.</text>
</comment>
<gene>
    <name evidence="1" type="ORF">DCAF_LOCUS21549</name>
</gene>
<dbReference type="EMBL" id="CAWUPB010001173">
    <property type="protein sequence ID" value="CAK7348841.1"/>
    <property type="molecule type" value="Genomic_DNA"/>
</dbReference>
<evidence type="ECO:0000313" key="1">
    <source>
        <dbReference type="EMBL" id="CAK7348841.1"/>
    </source>
</evidence>
<dbReference type="Gene3D" id="3.40.50.2000">
    <property type="entry name" value="Glycogen Phosphorylase B"/>
    <property type="match status" value="1"/>
</dbReference>
<organism evidence="1 2">
    <name type="scientific">Dovyalis caffra</name>
    <dbReference type="NCBI Taxonomy" id="77055"/>
    <lineage>
        <taxon>Eukaryota</taxon>
        <taxon>Viridiplantae</taxon>
        <taxon>Streptophyta</taxon>
        <taxon>Embryophyta</taxon>
        <taxon>Tracheophyta</taxon>
        <taxon>Spermatophyta</taxon>
        <taxon>Magnoliopsida</taxon>
        <taxon>eudicotyledons</taxon>
        <taxon>Gunneridae</taxon>
        <taxon>Pentapetalae</taxon>
        <taxon>rosids</taxon>
        <taxon>fabids</taxon>
        <taxon>Malpighiales</taxon>
        <taxon>Salicaceae</taxon>
        <taxon>Flacourtieae</taxon>
        <taxon>Dovyalis</taxon>
    </lineage>
</organism>
<accession>A0AAV1SEP7</accession>
<dbReference type="Proteomes" id="UP001314170">
    <property type="component" value="Unassembled WGS sequence"/>
</dbReference>
<dbReference type="SUPFAM" id="SSF53756">
    <property type="entry name" value="UDP-Glycosyltransferase/glycogen phosphorylase"/>
    <property type="match status" value="1"/>
</dbReference>
<protein>
    <submittedName>
        <fullName evidence="1">Uncharacterized protein</fullName>
    </submittedName>
</protein>
<keyword evidence="2" id="KW-1185">Reference proteome</keyword>
<sequence length="240" mass="26572">MASDLHVVLFPFSAFGHMLAYFHLSKALAKAGVHVSFVSTPRNIKRLPTVPPSLAPLINLVKLPWPTLDVKYGLPEGAEATSDLPTEKIPYLKIGYDLLKQPFKQFIAEKSPNWIISDFCSHWVSDIAKEYGVQVMYFSILSGTLGAFMGPPEYLVGGIQNRPRRSPESLTSPPEWITFPSSVALRSYEARETFNVMIKEHPSGIRDAERFAKTISGCRAIAVRGCGGHTFSTAQMDSKL</sequence>